<dbReference type="Gene3D" id="3.20.20.450">
    <property type="entry name" value="EAL domain"/>
    <property type="match status" value="1"/>
</dbReference>
<reference evidence="4 5" key="1">
    <citation type="submission" date="2018-08" db="EMBL/GenBank/DDBJ databases">
        <title>Draft genome sequence of Psychrilyobacter sp. strain SD5 isolated from Black Sea water.</title>
        <authorList>
            <person name="Yadav S."/>
            <person name="Villanueva L."/>
            <person name="Damste J.S.S."/>
        </authorList>
    </citation>
    <scope>NUCLEOTIDE SEQUENCE [LARGE SCALE GENOMIC DNA]</scope>
    <source>
        <strain evidence="4 5">SD5</strain>
    </source>
</reference>
<keyword evidence="1" id="KW-0812">Transmembrane</keyword>
<dbReference type="SMART" id="SM00267">
    <property type="entry name" value="GGDEF"/>
    <property type="match status" value="1"/>
</dbReference>
<dbReference type="RefSeq" id="WP_114643223.1">
    <property type="nucleotide sequence ID" value="NZ_JAACIO010000024.1"/>
</dbReference>
<keyword evidence="5" id="KW-1185">Reference proteome</keyword>
<dbReference type="PANTHER" id="PTHR33121:SF79">
    <property type="entry name" value="CYCLIC DI-GMP PHOSPHODIESTERASE PDED-RELATED"/>
    <property type="match status" value="1"/>
</dbReference>
<sequence>MKFQKFKIKNIYIYFFLFIVIFLFLFYKGNSIYKGEIKKIDDNLYRAAKNLEYLLQEDYNFYGMDKTSYTREEILETSEKITKLAEINNVDYLYTIIIEDGMPTYTSIGGGYEYYEYIKNKNISKLYWLTFEEIEDDSIHETIQAFNTKDVYYINSSDDLGSYRSVYLMLTSKDGRRYIAGADTTIPNLKKSIISGLFTLTIYTLLISIVLVASLVTVFANIKKQNTLQKILLENMNFDKLTGVLKREKGLEQLEEIIKQLPLENKKMFLALFDIMDMSYINEEFGTTVGDSMIKKLAEILKLTFRETDKIVRLNGDQFLVAVTEPLDGGDIKEFKKRFDMFLKKYDFGKKRKLHMTVRKVFLEWDNEITLNAMLRVLFEKLRFEKGNDKKEVAVIELDIQRGLHENEFEVYYQPKIDVTTRNIEFEALMRWNHKEKGMILPGAFIHIAENSSLIISLTEFLIKQVKKDIQLLKTKVSLNISPNHFNKEFFLEEMMNKYDDLDGIEFELTEENFITNIEESVKKIKILKKLGVDCLIDDFGTGYSSLSYLSKLPVTTLKIDRSFVLHLFEGSENMKIIKAVTELGGNLGLKVVVEGVEEKKEVDFLREIGINVFQGYYFGKPEKLEVVLNNLKNNTYLINLKDE</sequence>
<proteinExistence type="predicted"/>
<evidence type="ECO:0000256" key="1">
    <source>
        <dbReference type="SAM" id="Phobius"/>
    </source>
</evidence>
<name>A0ABX9KEB9_9FUSO</name>
<feature type="transmembrane region" description="Helical" evidence="1">
    <location>
        <begin position="197"/>
        <end position="220"/>
    </location>
</feature>
<dbReference type="SUPFAM" id="SSF141868">
    <property type="entry name" value="EAL domain-like"/>
    <property type="match status" value="1"/>
</dbReference>
<gene>
    <name evidence="4" type="ORF">DYH56_12550</name>
</gene>
<feature type="transmembrane region" description="Helical" evidence="1">
    <location>
        <begin position="12"/>
        <end position="29"/>
    </location>
</feature>
<dbReference type="Gene3D" id="3.30.70.270">
    <property type="match status" value="1"/>
</dbReference>
<organism evidence="4 5">
    <name type="scientific">Psychrilyobacter piezotolerans</name>
    <dbReference type="NCBI Taxonomy" id="2293438"/>
    <lineage>
        <taxon>Bacteria</taxon>
        <taxon>Fusobacteriati</taxon>
        <taxon>Fusobacteriota</taxon>
        <taxon>Fusobacteriia</taxon>
        <taxon>Fusobacteriales</taxon>
        <taxon>Fusobacteriaceae</taxon>
        <taxon>Psychrilyobacter</taxon>
    </lineage>
</organism>
<feature type="domain" description="EAL" evidence="2">
    <location>
        <begin position="393"/>
        <end position="636"/>
    </location>
</feature>
<keyword evidence="1" id="KW-1133">Transmembrane helix</keyword>
<dbReference type="InterPro" id="IPR043128">
    <property type="entry name" value="Rev_trsase/Diguanyl_cyclase"/>
</dbReference>
<keyword evidence="1" id="KW-0472">Membrane</keyword>
<dbReference type="InterPro" id="IPR029787">
    <property type="entry name" value="Nucleotide_cyclase"/>
</dbReference>
<evidence type="ECO:0000259" key="2">
    <source>
        <dbReference type="PROSITE" id="PS50883"/>
    </source>
</evidence>
<dbReference type="Proteomes" id="UP000263486">
    <property type="component" value="Unassembled WGS sequence"/>
</dbReference>
<dbReference type="PROSITE" id="PS50883">
    <property type="entry name" value="EAL"/>
    <property type="match status" value="1"/>
</dbReference>
<dbReference type="Pfam" id="PF00563">
    <property type="entry name" value="EAL"/>
    <property type="match status" value="1"/>
</dbReference>
<dbReference type="InterPro" id="IPR000160">
    <property type="entry name" value="GGDEF_dom"/>
</dbReference>
<dbReference type="Pfam" id="PF00990">
    <property type="entry name" value="GGDEF"/>
    <property type="match status" value="1"/>
</dbReference>
<evidence type="ECO:0000313" key="4">
    <source>
        <dbReference type="EMBL" id="REI40001.1"/>
    </source>
</evidence>
<dbReference type="PROSITE" id="PS50887">
    <property type="entry name" value="GGDEF"/>
    <property type="match status" value="1"/>
</dbReference>
<dbReference type="InterPro" id="IPR050706">
    <property type="entry name" value="Cyclic-di-GMP_PDE-like"/>
</dbReference>
<protein>
    <submittedName>
        <fullName evidence="4">EAL domain-containing protein</fullName>
    </submittedName>
</protein>
<comment type="caution">
    <text evidence="4">The sequence shown here is derived from an EMBL/GenBank/DDBJ whole genome shotgun (WGS) entry which is preliminary data.</text>
</comment>
<evidence type="ECO:0000259" key="3">
    <source>
        <dbReference type="PROSITE" id="PS50887"/>
    </source>
</evidence>
<accession>A0ABX9KEB9</accession>
<dbReference type="PANTHER" id="PTHR33121">
    <property type="entry name" value="CYCLIC DI-GMP PHOSPHODIESTERASE PDEF"/>
    <property type="match status" value="1"/>
</dbReference>
<dbReference type="EMBL" id="QUAJ01000026">
    <property type="protein sequence ID" value="REI40001.1"/>
    <property type="molecule type" value="Genomic_DNA"/>
</dbReference>
<dbReference type="CDD" id="cd01948">
    <property type="entry name" value="EAL"/>
    <property type="match status" value="1"/>
</dbReference>
<dbReference type="InterPro" id="IPR035919">
    <property type="entry name" value="EAL_sf"/>
</dbReference>
<dbReference type="InterPro" id="IPR001633">
    <property type="entry name" value="EAL_dom"/>
</dbReference>
<feature type="domain" description="GGDEF" evidence="3">
    <location>
        <begin position="266"/>
        <end position="398"/>
    </location>
</feature>
<dbReference type="SMART" id="SM00052">
    <property type="entry name" value="EAL"/>
    <property type="match status" value="1"/>
</dbReference>
<dbReference type="SUPFAM" id="SSF55073">
    <property type="entry name" value="Nucleotide cyclase"/>
    <property type="match status" value="1"/>
</dbReference>
<dbReference type="NCBIfam" id="TIGR00254">
    <property type="entry name" value="GGDEF"/>
    <property type="match status" value="1"/>
</dbReference>
<evidence type="ECO:0000313" key="5">
    <source>
        <dbReference type="Proteomes" id="UP000263486"/>
    </source>
</evidence>